<reference evidence="2" key="1">
    <citation type="submission" date="2012-04" db="EMBL/GenBank/DDBJ databases">
        <title>The Genome Sequence of Fusarium oxysporum melonis.</title>
        <authorList>
            <consortium name="The Broad Institute Genome Sequencing Platform"/>
            <person name="Ma L.-J."/>
            <person name="Gale L.R."/>
            <person name="Schwartz D.C."/>
            <person name="Zhou S."/>
            <person name="Corby-Kistler H."/>
            <person name="Young S.K."/>
            <person name="Zeng Q."/>
            <person name="Gargeya S."/>
            <person name="Fitzgerald M."/>
            <person name="Haas B."/>
            <person name="Abouelleil A."/>
            <person name="Alvarado L."/>
            <person name="Arachchi H.M."/>
            <person name="Berlin A."/>
            <person name="Brown A."/>
            <person name="Chapman S.B."/>
            <person name="Chen Z."/>
            <person name="Dunbar C."/>
            <person name="Freedman E."/>
            <person name="Gearin G."/>
            <person name="Goldberg J."/>
            <person name="Griggs A."/>
            <person name="Gujja S."/>
            <person name="Heiman D."/>
            <person name="Howarth C."/>
            <person name="Larson L."/>
            <person name="Lui A."/>
            <person name="MacDonald P.J.P."/>
            <person name="Montmayeur A."/>
            <person name="Murphy C."/>
            <person name="Neiman D."/>
            <person name="Pearson M."/>
            <person name="Priest M."/>
            <person name="Roberts A."/>
            <person name="Saif S."/>
            <person name="Shea T."/>
            <person name="Shenoy N."/>
            <person name="Sisk P."/>
            <person name="Stolte C."/>
            <person name="Sykes S."/>
            <person name="Wortman J."/>
            <person name="Nusbaum C."/>
            <person name="Birren B."/>
        </authorList>
    </citation>
    <scope>NUCLEOTIDE SEQUENCE</scope>
    <source>
        <strain evidence="2">26406</strain>
    </source>
</reference>
<dbReference type="Proteomes" id="UP000030703">
    <property type="component" value="Unassembled WGS sequence"/>
</dbReference>
<sequence length="494" mass="54690">MEDLSSSLLHHVQRSPYVSNKPLSSRLARWLRLHWMTSLMVDMMDEYSQVHKLACHSCSMFFNIFTVITSIYTLKMEKAKQAVSSFLSHDGKHKTTVDEDIRAPVTQEHIRPHQHESVTTALEKEVHQEHHHTTVQPIAHRETLPEQHHHNLVPVEHKTFHHGKEEDTRATLEREAAKYRDTTETHSTTHSTETAPTVSGERIHHHVHEHVQPVIQKETVQPHVVHTTIPIHETHYAAPVHHGTSTLPVKTLEEVTHERGGLAEKAAQKLTEFEDCPKPYRRELQQEQLEGDRSIHLHGHGDNYGENQAYGGREGQGIGRDTEGRDTEGRDTEGLAAGAATTRKHRHGLGHKKRRGSVSSSSSSSSSSSDEESRGLGKSHKDRGLGGAGTGVGAGAAAAHHHQNSDNLQGNRGIGVSSNMNALGSTNRGIESPNTAGEYNQTKTGGLRNDPLNNEAHTRGDSGGDVQQAQKPSMIDRLNPFKDTDSDGKKGFME</sequence>
<feature type="compositionally biased region" description="Basic residues" evidence="1">
    <location>
        <begin position="342"/>
        <end position="356"/>
    </location>
</feature>
<evidence type="ECO:0000313" key="2">
    <source>
        <dbReference type="EMBL" id="EXK24048.1"/>
    </source>
</evidence>
<evidence type="ECO:0000256" key="1">
    <source>
        <dbReference type="SAM" id="MobiDB-lite"/>
    </source>
</evidence>
<dbReference type="VEuPathDB" id="FungiDB:FOMG_19205"/>
<feature type="region of interest" description="Disordered" evidence="1">
    <location>
        <begin position="295"/>
        <end position="494"/>
    </location>
</feature>
<feature type="compositionally biased region" description="Basic and acidic residues" evidence="1">
    <location>
        <begin position="320"/>
        <end position="333"/>
    </location>
</feature>
<feature type="compositionally biased region" description="Gly residues" evidence="1">
    <location>
        <begin position="385"/>
        <end position="394"/>
    </location>
</feature>
<proteinExistence type="predicted"/>
<evidence type="ECO:0008006" key="3">
    <source>
        <dbReference type="Google" id="ProtNLM"/>
    </source>
</evidence>
<feature type="compositionally biased region" description="Low complexity" evidence="1">
    <location>
        <begin position="357"/>
        <end position="368"/>
    </location>
</feature>
<feature type="compositionally biased region" description="Polar residues" evidence="1">
    <location>
        <begin position="405"/>
        <end position="444"/>
    </location>
</feature>
<name>W9Z734_FUSOX</name>
<feature type="compositionally biased region" description="Basic and acidic residues" evidence="1">
    <location>
        <begin position="479"/>
        <end position="494"/>
    </location>
</feature>
<dbReference type="AlphaFoldDB" id="W9Z734"/>
<dbReference type="PANTHER" id="PTHR38703">
    <property type="entry name" value="CHROMOSOME 8, WHOLE GENOME SHOTGUN SEQUENCE"/>
    <property type="match status" value="1"/>
</dbReference>
<accession>W9Z734</accession>
<dbReference type="OrthoDB" id="2118965at2759"/>
<dbReference type="EMBL" id="KI980445">
    <property type="protein sequence ID" value="EXK24048.1"/>
    <property type="molecule type" value="Genomic_DNA"/>
</dbReference>
<dbReference type="PANTHER" id="PTHR38703:SF1">
    <property type="entry name" value="ALLERGEN"/>
    <property type="match status" value="1"/>
</dbReference>
<feature type="compositionally biased region" description="Low complexity" evidence="1">
    <location>
        <begin position="185"/>
        <end position="194"/>
    </location>
</feature>
<feature type="region of interest" description="Disordered" evidence="1">
    <location>
        <begin position="179"/>
        <end position="200"/>
    </location>
</feature>
<dbReference type="HOGENOM" id="CLU_047590_1_1_1"/>
<reference evidence="2" key="2">
    <citation type="submission" date="2014-02" db="EMBL/GenBank/DDBJ databases">
        <title>Annotation of the Genome Sequence of Fusarium oxysporum f. sp. melonis 26406.</title>
        <authorList>
            <consortium name="The Broad Institute Genomics Platform"/>
            <person name="Ma L.-J."/>
            <person name="Corby-Kistler H."/>
            <person name="Broz K."/>
            <person name="Gale L.R."/>
            <person name="Jonkers W."/>
            <person name="O'Donnell K."/>
            <person name="Ploetz R."/>
            <person name="Steinberg C."/>
            <person name="Schwartz D.C."/>
            <person name="VanEtten H."/>
            <person name="Zhou S."/>
            <person name="Young S.K."/>
            <person name="Zeng Q."/>
            <person name="Gargeya S."/>
            <person name="Fitzgerald M."/>
            <person name="Abouelleil A."/>
            <person name="Alvarado L."/>
            <person name="Chapman S.B."/>
            <person name="Gainer-Dewar J."/>
            <person name="Goldberg J."/>
            <person name="Griggs A."/>
            <person name="Gujja S."/>
            <person name="Hansen M."/>
            <person name="Howarth C."/>
            <person name="Imamovic A."/>
            <person name="Ireland A."/>
            <person name="Larimer J."/>
            <person name="McCowan C."/>
            <person name="Murphy C."/>
            <person name="Pearson M."/>
            <person name="Poon T.W."/>
            <person name="Priest M."/>
            <person name="Roberts A."/>
            <person name="Saif S."/>
            <person name="Shea T."/>
            <person name="Sykes S."/>
            <person name="Wortman J."/>
            <person name="Nusbaum C."/>
            <person name="Birren B."/>
        </authorList>
    </citation>
    <scope>NUCLEOTIDE SEQUENCE</scope>
    <source>
        <strain evidence="2">26406</strain>
    </source>
</reference>
<protein>
    <recommendedName>
        <fullName evidence="3">Allergen</fullName>
    </recommendedName>
</protein>
<gene>
    <name evidence="2" type="ORF">FOMG_19205</name>
</gene>
<organism evidence="2">
    <name type="scientific">Fusarium oxysporum f. sp. melonis 26406</name>
    <dbReference type="NCBI Taxonomy" id="1089452"/>
    <lineage>
        <taxon>Eukaryota</taxon>
        <taxon>Fungi</taxon>
        <taxon>Dikarya</taxon>
        <taxon>Ascomycota</taxon>
        <taxon>Pezizomycotina</taxon>
        <taxon>Sordariomycetes</taxon>
        <taxon>Hypocreomycetidae</taxon>
        <taxon>Hypocreales</taxon>
        <taxon>Nectriaceae</taxon>
        <taxon>Fusarium</taxon>
        <taxon>Fusarium oxysporum species complex</taxon>
    </lineage>
</organism>